<dbReference type="PANTHER" id="PTHR33646:SF6">
    <property type="entry name" value="TRANSMEMBRANE PROTEIN"/>
    <property type="match status" value="1"/>
</dbReference>
<reference evidence="4 5" key="1">
    <citation type="journal article" date="2019" name="Nat. Plants">
        <title>Stout camphor tree genome fills gaps in understanding of flowering plant genome evolution.</title>
        <authorList>
            <person name="Chaw S.M."/>
            <person name="Liu Y.C."/>
            <person name="Wu Y.W."/>
            <person name="Wang H.Y."/>
            <person name="Lin C.I."/>
            <person name="Wu C.S."/>
            <person name="Ke H.M."/>
            <person name="Chang L.Y."/>
            <person name="Hsu C.Y."/>
            <person name="Yang H.T."/>
            <person name="Sudianto E."/>
            <person name="Hsu M.H."/>
            <person name="Wu K.P."/>
            <person name="Wang L.N."/>
            <person name="Leebens-Mack J.H."/>
            <person name="Tsai I.J."/>
        </authorList>
    </citation>
    <scope>NUCLEOTIDE SEQUENCE [LARGE SCALE GENOMIC DNA]</scope>
    <source>
        <strain evidence="5">cv. Chaw 1501</strain>
        <tissue evidence="4">Young leaves</tissue>
    </source>
</reference>
<comment type="caution">
    <text evidence="4">The sequence shown here is derived from an EMBL/GenBank/DDBJ whole genome shotgun (WGS) entry which is preliminary data.</text>
</comment>
<keyword evidence="2" id="KW-1133">Transmembrane helix</keyword>
<evidence type="ECO:0000256" key="2">
    <source>
        <dbReference type="SAM" id="Phobius"/>
    </source>
</evidence>
<keyword evidence="2" id="KW-0472">Membrane</keyword>
<feature type="region of interest" description="Disordered" evidence="1">
    <location>
        <begin position="233"/>
        <end position="253"/>
    </location>
</feature>
<accession>A0A443PPK6</accession>
<dbReference type="Proteomes" id="UP000283530">
    <property type="component" value="Unassembled WGS sequence"/>
</dbReference>
<feature type="domain" description="DUF6821" evidence="3">
    <location>
        <begin position="260"/>
        <end position="364"/>
    </location>
</feature>
<name>A0A443PPK6_9MAGN</name>
<sequence>MEEDWEMLQKSDMGLVPAPDSAENSQDFQGTEADSEGVIRSDYFALDSETRYLNKVSEEDREGSSVGSNNPSLVDPRIESPYGDEAKGGLGFSGIELPRRNSAEFWSDSSSNESVVGKGGNLDGKSELGHGDDAKRELHFGGIEAEEENLDKFWSDSGGVVPVYQKFSSFEEKCELGYSDDAKGDMGFEGIDTKHKISREFLSGKYVGVKEESELDWGDLPETNVEFGGAMEVEGGDRSISSPSVEGEGREFPPEIENSITANEVKSGEEEKKRVVWWKHPLELLKLCAFRISPVWSFSIAAAVIGFVILGRKLYKMKNKSRSIQLKVSIDDKKVSQFKSRAARLNEAFSVVKHVPLVRASLPASGGVTPWPAMSLR</sequence>
<keyword evidence="2" id="KW-0812">Transmembrane</keyword>
<dbReference type="AlphaFoldDB" id="A0A443PPK6"/>
<feature type="region of interest" description="Disordered" evidence="1">
    <location>
        <begin position="55"/>
        <end position="90"/>
    </location>
</feature>
<gene>
    <name evidence="4" type="ORF">CKAN_02191600</name>
</gene>
<feature type="region of interest" description="Disordered" evidence="1">
    <location>
        <begin position="1"/>
        <end position="36"/>
    </location>
</feature>
<keyword evidence="5" id="KW-1185">Reference proteome</keyword>
<protein>
    <recommendedName>
        <fullName evidence="3">DUF6821 domain-containing protein</fullName>
    </recommendedName>
</protein>
<dbReference type="OrthoDB" id="1931521at2759"/>
<dbReference type="InterPro" id="IPR045883">
    <property type="entry name" value="At4g13530-like"/>
</dbReference>
<organism evidence="4 5">
    <name type="scientific">Cinnamomum micranthum f. kanehirae</name>
    <dbReference type="NCBI Taxonomy" id="337451"/>
    <lineage>
        <taxon>Eukaryota</taxon>
        <taxon>Viridiplantae</taxon>
        <taxon>Streptophyta</taxon>
        <taxon>Embryophyta</taxon>
        <taxon>Tracheophyta</taxon>
        <taxon>Spermatophyta</taxon>
        <taxon>Magnoliopsida</taxon>
        <taxon>Magnoliidae</taxon>
        <taxon>Laurales</taxon>
        <taxon>Lauraceae</taxon>
        <taxon>Cinnamomum</taxon>
    </lineage>
</organism>
<evidence type="ECO:0000259" key="3">
    <source>
        <dbReference type="Pfam" id="PF20705"/>
    </source>
</evidence>
<evidence type="ECO:0000313" key="5">
    <source>
        <dbReference type="Proteomes" id="UP000283530"/>
    </source>
</evidence>
<proteinExistence type="predicted"/>
<dbReference type="EMBL" id="QPKB01000009">
    <property type="protein sequence ID" value="RWR92697.1"/>
    <property type="molecule type" value="Genomic_DNA"/>
</dbReference>
<feature type="transmembrane region" description="Helical" evidence="2">
    <location>
        <begin position="295"/>
        <end position="315"/>
    </location>
</feature>
<evidence type="ECO:0000256" key="1">
    <source>
        <dbReference type="SAM" id="MobiDB-lite"/>
    </source>
</evidence>
<dbReference type="PANTHER" id="PTHR33646">
    <property type="entry name" value="GB|AAF00631.1"/>
    <property type="match status" value="1"/>
</dbReference>
<dbReference type="Pfam" id="PF20705">
    <property type="entry name" value="DUF6821"/>
    <property type="match status" value="1"/>
</dbReference>
<feature type="region of interest" description="Disordered" evidence="1">
    <location>
        <begin position="106"/>
        <end position="130"/>
    </location>
</feature>
<dbReference type="InterPro" id="IPR049224">
    <property type="entry name" value="DUF6821"/>
</dbReference>
<evidence type="ECO:0000313" key="4">
    <source>
        <dbReference type="EMBL" id="RWR92697.1"/>
    </source>
</evidence>